<feature type="region of interest" description="Disordered" evidence="1">
    <location>
        <begin position="58"/>
        <end position="82"/>
    </location>
</feature>
<proteinExistence type="predicted"/>
<dbReference type="Proteomes" id="UP000578819">
    <property type="component" value="Unassembled WGS sequence"/>
</dbReference>
<sequence>MERVAQFEPAGVTVVMPELAAALAPELAAMLAPTGAHPTVSIRIATTGDDAYVVPAESPRSASATYGLPSPTPAGRSPPVVA</sequence>
<keyword evidence="3" id="KW-1185">Reference proteome</keyword>
<gene>
    <name evidence="2" type="ORF">FHR38_003163</name>
</gene>
<reference evidence="2 3" key="1">
    <citation type="submission" date="2020-08" db="EMBL/GenBank/DDBJ databases">
        <title>Sequencing the genomes of 1000 actinobacteria strains.</title>
        <authorList>
            <person name="Klenk H.-P."/>
        </authorList>
    </citation>
    <scope>NUCLEOTIDE SEQUENCE [LARGE SCALE GENOMIC DNA]</scope>
    <source>
        <strain evidence="2 3">DSM 45886</strain>
    </source>
</reference>
<dbReference type="EMBL" id="JACHJW010000001">
    <property type="protein sequence ID" value="MBB4959430.1"/>
    <property type="molecule type" value="Genomic_DNA"/>
</dbReference>
<evidence type="ECO:0000256" key="1">
    <source>
        <dbReference type="SAM" id="MobiDB-lite"/>
    </source>
</evidence>
<name>A0A7W7STG0_9ACTN</name>
<evidence type="ECO:0000313" key="2">
    <source>
        <dbReference type="EMBL" id="MBB4959430.1"/>
    </source>
</evidence>
<comment type="caution">
    <text evidence="2">The sequence shown here is derived from an EMBL/GenBank/DDBJ whole genome shotgun (WGS) entry which is preliminary data.</text>
</comment>
<organism evidence="2 3">
    <name type="scientific">Micromonospora polyrhachis</name>
    <dbReference type="NCBI Taxonomy" id="1282883"/>
    <lineage>
        <taxon>Bacteria</taxon>
        <taxon>Bacillati</taxon>
        <taxon>Actinomycetota</taxon>
        <taxon>Actinomycetes</taxon>
        <taxon>Micromonosporales</taxon>
        <taxon>Micromonosporaceae</taxon>
        <taxon>Micromonospora</taxon>
    </lineage>
</organism>
<evidence type="ECO:0000313" key="3">
    <source>
        <dbReference type="Proteomes" id="UP000578819"/>
    </source>
</evidence>
<dbReference type="AlphaFoldDB" id="A0A7W7STG0"/>
<dbReference type="RefSeq" id="WP_184535360.1">
    <property type="nucleotide sequence ID" value="NZ_JACHJW010000001.1"/>
</dbReference>
<protein>
    <submittedName>
        <fullName evidence="2">Uncharacterized protein</fullName>
    </submittedName>
</protein>
<accession>A0A7W7STG0</accession>